<dbReference type="EMBL" id="JBHRWI010000025">
    <property type="protein sequence ID" value="MFC3512772.1"/>
    <property type="molecule type" value="Genomic_DNA"/>
</dbReference>
<organism evidence="2 3">
    <name type="scientific">Amycolatopsis halotolerans</name>
    <dbReference type="NCBI Taxonomy" id="330083"/>
    <lineage>
        <taxon>Bacteria</taxon>
        <taxon>Bacillati</taxon>
        <taxon>Actinomycetota</taxon>
        <taxon>Actinomycetes</taxon>
        <taxon>Pseudonocardiales</taxon>
        <taxon>Pseudonocardiaceae</taxon>
        <taxon>Amycolatopsis</taxon>
    </lineage>
</organism>
<feature type="transmembrane region" description="Helical" evidence="1">
    <location>
        <begin position="124"/>
        <end position="143"/>
    </location>
</feature>
<feature type="transmembrane region" description="Helical" evidence="1">
    <location>
        <begin position="59"/>
        <end position="83"/>
    </location>
</feature>
<accession>A0ABV7QHG1</accession>
<evidence type="ECO:0000313" key="3">
    <source>
        <dbReference type="Proteomes" id="UP001595764"/>
    </source>
</evidence>
<sequence>MSTERLLWARKAQELRFHQLEATRKQAESWRTGLASLTALFSAVLVIKGRDNLTSLAAPYAQLTAALFALALIAFVVATLSAIRAASGAPGETCLLAGEDLEAWTRKETAEAGRKIVFARRTSLFGVCLVATATGLAWFAPAASSAEPTVTVESRSTRYCGGLAGVSGGSVIVHSHETYQIIPLDSVATVRPSQSCP</sequence>
<keyword evidence="3" id="KW-1185">Reference proteome</keyword>
<comment type="caution">
    <text evidence="2">The sequence shown here is derived from an EMBL/GenBank/DDBJ whole genome shotgun (WGS) entry which is preliminary data.</text>
</comment>
<protein>
    <submittedName>
        <fullName evidence="2">Uncharacterized protein</fullName>
    </submittedName>
</protein>
<name>A0ABV7QHG1_9PSEU</name>
<gene>
    <name evidence="2" type="ORF">ACFORO_21565</name>
</gene>
<keyword evidence="1" id="KW-0472">Membrane</keyword>
<evidence type="ECO:0000313" key="2">
    <source>
        <dbReference type="EMBL" id="MFC3512772.1"/>
    </source>
</evidence>
<reference evidence="3" key="1">
    <citation type="journal article" date="2019" name="Int. J. Syst. Evol. Microbiol.">
        <title>The Global Catalogue of Microorganisms (GCM) 10K type strain sequencing project: providing services to taxonomists for standard genome sequencing and annotation.</title>
        <authorList>
            <consortium name="The Broad Institute Genomics Platform"/>
            <consortium name="The Broad Institute Genome Sequencing Center for Infectious Disease"/>
            <person name="Wu L."/>
            <person name="Ma J."/>
        </authorList>
    </citation>
    <scope>NUCLEOTIDE SEQUENCE [LARGE SCALE GENOMIC DNA]</scope>
    <source>
        <strain evidence="3">CGMCC 4.7682</strain>
    </source>
</reference>
<dbReference type="RefSeq" id="WP_377876451.1">
    <property type="nucleotide sequence ID" value="NZ_JBHMAY010000096.1"/>
</dbReference>
<dbReference type="Proteomes" id="UP001595764">
    <property type="component" value="Unassembled WGS sequence"/>
</dbReference>
<proteinExistence type="predicted"/>
<feature type="transmembrane region" description="Helical" evidence="1">
    <location>
        <begin position="29"/>
        <end position="47"/>
    </location>
</feature>
<evidence type="ECO:0000256" key="1">
    <source>
        <dbReference type="SAM" id="Phobius"/>
    </source>
</evidence>
<keyword evidence="1" id="KW-1133">Transmembrane helix</keyword>
<keyword evidence="1" id="KW-0812">Transmembrane</keyword>